<evidence type="ECO:0000313" key="2">
    <source>
        <dbReference type="Proteomes" id="UP001601521"/>
    </source>
</evidence>
<organism evidence="1 2">
    <name type="scientific">Nocardia africana</name>
    <dbReference type="NCBI Taxonomy" id="134964"/>
    <lineage>
        <taxon>Bacteria</taxon>
        <taxon>Bacillati</taxon>
        <taxon>Actinomycetota</taxon>
        <taxon>Actinomycetes</taxon>
        <taxon>Mycobacteriales</taxon>
        <taxon>Nocardiaceae</taxon>
        <taxon>Nocardia</taxon>
    </lineage>
</organism>
<dbReference type="EMBL" id="JBIALX010000009">
    <property type="protein sequence ID" value="MFF0456327.1"/>
    <property type="molecule type" value="Genomic_DNA"/>
</dbReference>
<comment type="caution">
    <text evidence="1">The sequence shown here is derived from an EMBL/GenBank/DDBJ whole genome shotgun (WGS) entry which is preliminary data.</text>
</comment>
<evidence type="ECO:0000313" key="1">
    <source>
        <dbReference type="EMBL" id="MFF0456327.1"/>
    </source>
</evidence>
<accession>A0ABW6NME6</accession>
<dbReference type="RefSeq" id="WP_387253198.1">
    <property type="nucleotide sequence ID" value="NZ_JBIALX010000009.1"/>
</dbReference>
<dbReference type="Proteomes" id="UP001601521">
    <property type="component" value="Unassembled WGS sequence"/>
</dbReference>
<protein>
    <submittedName>
        <fullName evidence="1">Uncharacterized protein</fullName>
    </submittedName>
</protein>
<reference evidence="1 2" key="1">
    <citation type="submission" date="2024-10" db="EMBL/GenBank/DDBJ databases">
        <title>The Natural Products Discovery Center: Release of the First 8490 Sequenced Strains for Exploring Actinobacteria Biosynthetic Diversity.</title>
        <authorList>
            <person name="Kalkreuter E."/>
            <person name="Kautsar S.A."/>
            <person name="Yang D."/>
            <person name="Bader C.D."/>
            <person name="Teijaro C.N."/>
            <person name="Fluegel L."/>
            <person name="Davis C.M."/>
            <person name="Simpson J.R."/>
            <person name="Lauterbach L."/>
            <person name="Steele A.D."/>
            <person name="Gui C."/>
            <person name="Meng S."/>
            <person name="Li G."/>
            <person name="Viehrig K."/>
            <person name="Ye F."/>
            <person name="Su P."/>
            <person name="Kiefer A.F."/>
            <person name="Nichols A."/>
            <person name="Cepeda A.J."/>
            <person name="Yan W."/>
            <person name="Fan B."/>
            <person name="Jiang Y."/>
            <person name="Adhikari A."/>
            <person name="Zheng C.-J."/>
            <person name="Schuster L."/>
            <person name="Cowan T.M."/>
            <person name="Smanski M.J."/>
            <person name="Chevrette M.G."/>
            <person name="De Carvalho L.P.S."/>
            <person name="Shen B."/>
        </authorList>
    </citation>
    <scope>NUCLEOTIDE SEQUENCE [LARGE SCALE GENOMIC DNA]</scope>
    <source>
        <strain evidence="1 2">NPDC004550</strain>
    </source>
</reference>
<name>A0ABW6NME6_9NOCA</name>
<proteinExistence type="predicted"/>
<gene>
    <name evidence="1" type="ORF">ACFYTH_23435</name>
</gene>
<sequence length="41" mass="4332">MLFYPVTDANLDTPSYEQDTNAAKAAVAQAVSVLRAALHPA</sequence>
<keyword evidence="2" id="KW-1185">Reference proteome</keyword>